<dbReference type="eggNOG" id="COG2031">
    <property type="taxonomic scope" value="Bacteria"/>
</dbReference>
<evidence type="ECO:0000256" key="1">
    <source>
        <dbReference type="SAM" id="Phobius"/>
    </source>
</evidence>
<feature type="transmembrane region" description="Helical" evidence="1">
    <location>
        <begin position="30"/>
        <end position="52"/>
    </location>
</feature>
<feature type="transmembrane region" description="Helical" evidence="1">
    <location>
        <begin position="319"/>
        <end position="342"/>
    </location>
</feature>
<protein>
    <recommendedName>
        <fullName evidence="4">TIGR00366 family protein</fullName>
    </recommendedName>
</protein>
<dbReference type="HOGENOM" id="CLU_037744_0_0_9"/>
<keyword evidence="1" id="KW-0812">Transmembrane</keyword>
<dbReference type="EMBL" id="ADLO01000020">
    <property type="protein sequence ID" value="KGF57002.1"/>
    <property type="molecule type" value="Genomic_DNA"/>
</dbReference>
<evidence type="ECO:0000313" key="2">
    <source>
        <dbReference type="EMBL" id="KGF57002.1"/>
    </source>
</evidence>
<keyword evidence="3" id="KW-1185">Reference proteome</keyword>
<accession>A0A096CQD0</accession>
<evidence type="ECO:0000313" key="3">
    <source>
        <dbReference type="Proteomes" id="UP000029585"/>
    </source>
</evidence>
<proteinExistence type="predicted"/>
<feature type="transmembrane region" description="Helical" evidence="1">
    <location>
        <begin position="264"/>
        <end position="281"/>
    </location>
</feature>
<feature type="transmembrane region" description="Helical" evidence="1">
    <location>
        <begin position="72"/>
        <end position="89"/>
    </location>
</feature>
<dbReference type="PANTHER" id="PTHR41983:SF2">
    <property type="entry name" value="SHORT-CHAIN FATTY ACID TRANSPORTER-RELATED"/>
    <property type="match status" value="1"/>
</dbReference>
<comment type="caution">
    <text evidence="2">The sequence shown here is derived from an EMBL/GenBank/DDBJ whole genome shotgun (WGS) entry which is preliminary data.</text>
</comment>
<feature type="transmembrane region" description="Helical" evidence="1">
    <location>
        <begin position="354"/>
        <end position="378"/>
    </location>
</feature>
<sequence>MSKQPQAAAQLKGTPLWRMSKKFNFAAEKIIPDSFVFCIILTFLVFVLSLLLCGKSPLELLVGWWDGLSSQFTLAFQMGIMVVVCATCARSPQVNRLLNKMSSMVHSRTTALVLMMIFGYVTSMMNYAFCTIVTPILAMQLAKHVRGLHFPMMVAGGYTCMILGQCLGPSATLYSNLATEGSSYAQIVGQTMSVAETCYNPMNIILFTVLAIAFTVIVVFTRPGEDELVELRDVATQADVEPKSYKSTKKAETPAEKMNTFRPIMWLVGAFIFAYAVYSFVTKGFLGSLNMNFVIFLFVGVNCFLFPEPHQWMEAHTDSMHLATDIILQFPFYGAIMGMMYLDGGLGSVLVNAITSVATAHTMPIFTFLSACLVNLFIPSQGGQFTVQGPLIVEAAKAIPGTDLVNCLNAFVLGDECTNLLQPLYVIPALSVVGMKLKDVWGFMAFICVFWIGITCLGLYFIPMFV</sequence>
<keyword evidence="1" id="KW-1133">Transmembrane helix</keyword>
<dbReference type="PATRIC" id="fig|742738.3.peg.537"/>
<dbReference type="GO" id="GO:0005886">
    <property type="term" value="C:plasma membrane"/>
    <property type="evidence" value="ECO:0007669"/>
    <property type="project" value="TreeGrafter"/>
</dbReference>
<reference evidence="2 3" key="1">
    <citation type="submission" date="2011-08" db="EMBL/GenBank/DDBJ databases">
        <title>The Genome Sequence of Clostridium orbiscindens 1_3_50AFAA.</title>
        <authorList>
            <consortium name="The Broad Institute Genome Sequencing Platform"/>
            <person name="Earl A."/>
            <person name="Ward D."/>
            <person name="Feldgarden M."/>
            <person name="Gevers D."/>
            <person name="Daigneault M."/>
            <person name="Strauss J."/>
            <person name="Allen-Vercoe E."/>
            <person name="Young S.K."/>
            <person name="Zeng Q."/>
            <person name="Gargeya S."/>
            <person name="Fitzgerald M."/>
            <person name="Haas B."/>
            <person name="Abouelleil A."/>
            <person name="Alvarado L."/>
            <person name="Arachchi H.M."/>
            <person name="Berlin A."/>
            <person name="Brown A."/>
            <person name="Chapman S.B."/>
            <person name="Chen Z."/>
            <person name="Dunbar C."/>
            <person name="Freedman E."/>
            <person name="Gearin G."/>
            <person name="Gellesch M."/>
            <person name="Goldberg J."/>
            <person name="Griggs A."/>
            <person name="Gujja S."/>
            <person name="Heiman D."/>
            <person name="Howarth C."/>
            <person name="Larson L."/>
            <person name="Lui A."/>
            <person name="MacDonald P.J.P."/>
            <person name="Montmayeur A."/>
            <person name="Murphy C."/>
            <person name="Neiman D."/>
            <person name="Pearson M."/>
            <person name="Priest M."/>
            <person name="Roberts A."/>
            <person name="Saif S."/>
            <person name="Shea T."/>
            <person name="Shenoy N."/>
            <person name="Sisk P."/>
            <person name="Stolte C."/>
            <person name="Sykes S."/>
            <person name="Wortman J."/>
            <person name="Nusbaum C."/>
            <person name="Birren B."/>
        </authorList>
    </citation>
    <scope>NUCLEOTIDE SEQUENCE [LARGE SCALE GENOMIC DNA]</scope>
    <source>
        <strain evidence="2 3">1_3_50AFAA</strain>
    </source>
</reference>
<dbReference type="PANTHER" id="PTHR41983">
    <property type="entry name" value="SHORT-CHAIN FATTY ACID TRANSPORTER-RELATED"/>
    <property type="match status" value="1"/>
</dbReference>
<dbReference type="AlphaFoldDB" id="A0A096CQD0"/>
<name>A0A096CQD0_FLAPL</name>
<feature type="transmembrane region" description="Helical" evidence="1">
    <location>
        <begin position="110"/>
        <end position="138"/>
    </location>
</feature>
<feature type="transmembrane region" description="Helical" evidence="1">
    <location>
        <begin position="440"/>
        <end position="462"/>
    </location>
</feature>
<dbReference type="Proteomes" id="UP000029585">
    <property type="component" value="Unassembled WGS sequence"/>
</dbReference>
<feature type="transmembrane region" description="Helical" evidence="1">
    <location>
        <begin position="202"/>
        <end position="221"/>
    </location>
</feature>
<dbReference type="InterPro" id="IPR006160">
    <property type="entry name" value="SCFA_transpt_AtoE"/>
</dbReference>
<dbReference type="Pfam" id="PF02667">
    <property type="entry name" value="SCFA_trans"/>
    <property type="match status" value="1"/>
</dbReference>
<evidence type="ECO:0008006" key="4">
    <source>
        <dbReference type="Google" id="ProtNLM"/>
    </source>
</evidence>
<feature type="transmembrane region" description="Helical" evidence="1">
    <location>
        <begin position="287"/>
        <end position="307"/>
    </location>
</feature>
<gene>
    <name evidence="2" type="ORF">HMPREF9460_00516</name>
</gene>
<keyword evidence="1" id="KW-0472">Membrane</keyword>
<organism evidence="2 3">
    <name type="scientific">Flavonifractor plautii 1_3_50AFAA</name>
    <dbReference type="NCBI Taxonomy" id="742738"/>
    <lineage>
        <taxon>Bacteria</taxon>
        <taxon>Bacillati</taxon>
        <taxon>Bacillota</taxon>
        <taxon>Clostridia</taxon>
        <taxon>Eubacteriales</taxon>
        <taxon>Oscillospiraceae</taxon>
        <taxon>Flavonifractor</taxon>
    </lineage>
</organism>
<dbReference type="RefSeq" id="WP_024723755.1">
    <property type="nucleotide sequence ID" value="NZ_KN174161.1"/>
</dbReference>